<keyword evidence="3" id="KW-1185">Reference proteome</keyword>
<gene>
    <name evidence="2" type="ORF">HPG69_004117</name>
</gene>
<feature type="non-terminal residue" evidence="2">
    <location>
        <position position="83"/>
    </location>
</feature>
<organism evidence="2 3">
    <name type="scientific">Diceros bicornis minor</name>
    <name type="common">South-central black rhinoceros</name>
    <dbReference type="NCBI Taxonomy" id="77932"/>
    <lineage>
        <taxon>Eukaryota</taxon>
        <taxon>Metazoa</taxon>
        <taxon>Chordata</taxon>
        <taxon>Craniata</taxon>
        <taxon>Vertebrata</taxon>
        <taxon>Euteleostomi</taxon>
        <taxon>Mammalia</taxon>
        <taxon>Eutheria</taxon>
        <taxon>Laurasiatheria</taxon>
        <taxon>Perissodactyla</taxon>
        <taxon>Rhinocerotidae</taxon>
        <taxon>Diceros</taxon>
    </lineage>
</organism>
<keyword evidence="1" id="KW-0472">Membrane</keyword>
<evidence type="ECO:0000313" key="3">
    <source>
        <dbReference type="Proteomes" id="UP000551758"/>
    </source>
</evidence>
<dbReference type="EMBL" id="JACDTQ010003814">
    <property type="protein sequence ID" value="KAF5912447.1"/>
    <property type="molecule type" value="Genomic_DNA"/>
</dbReference>
<feature type="transmembrane region" description="Helical" evidence="1">
    <location>
        <begin position="12"/>
        <end position="37"/>
    </location>
</feature>
<proteinExistence type="predicted"/>
<sequence length="83" mass="9381">SQEPTKKNKKRLCISKIITIVIFFLVILLTTLATILANLKQLELENVPIYTKLGLAVPVPIWLENGFAANQTRVYQEVKTSKI</sequence>
<keyword evidence="1" id="KW-0812">Transmembrane</keyword>
<evidence type="ECO:0000256" key="1">
    <source>
        <dbReference type="SAM" id="Phobius"/>
    </source>
</evidence>
<dbReference type="Proteomes" id="UP000551758">
    <property type="component" value="Unassembled WGS sequence"/>
</dbReference>
<dbReference type="AlphaFoldDB" id="A0A7J7E9S6"/>
<name>A0A7J7E9S6_DICBM</name>
<evidence type="ECO:0000313" key="2">
    <source>
        <dbReference type="EMBL" id="KAF5912447.1"/>
    </source>
</evidence>
<reference evidence="2 3" key="1">
    <citation type="journal article" date="2020" name="Mol. Biol. Evol.">
        <title>Interspecific Gene Flow and the Evolution of Specialization in Black and White Rhinoceros.</title>
        <authorList>
            <person name="Moodley Y."/>
            <person name="Westbury M.V."/>
            <person name="Russo I.M."/>
            <person name="Gopalakrishnan S."/>
            <person name="Rakotoarivelo A."/>
            <person name="Olsen R.A."/>
            <person name="Prost S."/>
            <person name="Tunstall T."/>
            <person name="Ryder O.A."/>
            <person name="Dalen L."/>
            <person name="Bruford M.W."/>
        </authorList>
    </citation>
    <scope>NUCLEOTIDE SEQUENCE [LARGE SCALE GENOMIC DNA]</scope>
    <source>
        <strain evidence="2">SBR-YM</strain>
        <tissue evidence="2">Skin</tissue>
    </source>
</reference>
<keyword evidence="1" id="KW-1133">Transmembrane helix</keyword>
<accession>A0A7J7E9S6</accession>
<protein>
    <submittedName>
        <fullName evidence="2">Uncharacterized protein</fullName>
    </submittedName>
</protein>
<comment type="caution">
    <text evidence="2">The sequence shown here is derived from an EMBL/GenBank/DDBJ whole genome shotgun (WGS) entry which is preliminary data.</text>
</comment>